<reference evidence="3" key="2">
    <citation type="submission" date="2025-09" db="UniProtKB">
        <authorList>
            <consortium name="Ensembl"/>
        </authorList>
    </citation>
    <scope>IDENTIFICATION</scope>
</reference>
<evidence type="ECO:0000313" key="3">
    <source>
        <dbReference type="Ensembl" id="ENSCVAP00000008947.1"/>
    </source>
</evidence>
<dbReference type="PROSITE" id="PS50041">
    <property type="entry name" value="C_TYPE_LECTIN_2"/>
    <property type="match status" value="1"/>
</dbReference>
<dbReference type="Pfam" id="PF00059">
    <property type="entry name" value="Lectin_C"/>
    <property type="match status" value="1"/>
</dbReference>
<feature type="signal peptide" evidence="1">
    <location>
        <begin position="1"/>
        <end position="24"/>
    </location>
</feature>
<protein>
    <recommendedName>
        <fullName evidence="2">C-type lectin domain-containing protein</fullName>
    </recommendedName>
</protein>
<sequence>FIVCLVPSVGFAVLFSSLSKNVYWTNNGWGWEDGESLMSFFCLNMLVVQEQKTWEDALEHCRKNDTNLISLLSWAENYLAMKEIEPLTFNESVWIGMRYLGDSWMWVNGDPLEYTAWLSGEDQDYQCPRLSRCGALTKEGKWEIRDCEEKLSFIWARPPSCKAGRTEDTC</sequence>
<evidence type="ECO:0000256" key="1">
    <source>
        <dbReference type="SAM" id="SignalP"/>
    </source>
</evidence>
<name>A0A3Q2CTJ1_CYPVA</name>
<evidence type="ECO:0000259" key="2">
    <source>
        <dbReference type="PROSITE" id="PS50041"/>
    </source>
</evidence>
<keyword evidence="1" id="KW-0732">Signal</keyword>
<dbReference type="InterPro" id="IPR016187">
    <property type="entry name" value="CTDL_fold"/>
</dbReference>
<feature type="domain" description="C-type lectin" evidence="2">
    <location>
        <begin position="38"/>
        <end position="154"/>
    </location>
</feature>
<dbReference type="PANTHER" id="PTHR45784:SF8">
    <property type="entry name" value="C-TYPE MANNOSE RECEPTOR 2-RELATED"/>
    <property type="match status" value="1"/>
</dbReference>
<feature type="chain" id="PRO_5018616534" description="C-type lectin domain-containing protein" evidence="1">
    <location>
        <begin position="25"/>
        <end position="170"/>
    </location>
</feature>
<dbReference type="PANTHER" id="PTHR45784">
    <property type="entry name" value="C-TYPE LECTIN DOMAIN FAMILY 20 MEMBER A-RELATED"/>
    <property type="match status" value="1"/>
</dbReference>
<evidence type="ECO:0000313" key="4">
    <source>
        <dbReference type="Proteomes" id="UP000265020"/>
    </source>
</evidence>
<dbReference type="Ensembl" id="ENSCVAT00000000768.1">
    <property type="protein sequence ID" value="ENSCVAP00000008947.1"/>
    <property type="gene ID" value="ENSCVAG00000010845.1"/>
</dbReference>
<accession>A0A3Q2CTJ1</accession>
<dbReference type="AlphaFoldDB" id="A0A3Q2CTJ1"/>
<dbReference type="OMA" id="IDNNGWH"/>
<organism evidence="3 4">
    <name type="scientific">Cyprinodon variegatus</name>
    <name type="common">Sheepshead minnow</name>
    <dbReference type="NCBI Taxonomy" id="28743"/>
    <lineage>
        <taxon>Eukaryota</taxon>
        <taxon>Metazoa</taxon>
        <taxon>Chordata</taxon>
        <taxon>Craniata</taxon>
        <taxon>Vertebrata</taxon>
        <taxon>Euteleostomi</taxon>
        <taxon>Actinopterygii</taxon>
        <taxon>Neopterygii</taxon>
        <taxon>Teleostei</taxon>
        <taxon>Neoteleostei</taxon>
        <taxon>Acanthomorphata</taxon>
        <taxon>Ovalentaria</taxon>
        <taxon>Atherinomorphae</taxon>
        <taxon>Cyprinodontiformes</taxon>
        <taxon>Cyprinodontidae</taxon>
        <taxon>Cyprinodon</taxon>
    </lineage>
</organism>
<dbReference type="Gene3D" id="3.10.100.10">
    <property type="entry name" value="Mannose-Binding Protein A, subunit A"/>
    <property type="match status" value="1"/>
</dbReference>
<dbReference type="SMART" id="SM00034">
    <property type="entry name" value="CLECT"/>
    <property type="match status" value="1"/>
</dbReference>
<proteinExistence type="predicted"/>
<dbReference type="InterPro" id="IPR016186">
    <property type="entry name" value="C-type_lectin-like/link_sf"/>
</dbReference>
<dbReference type="Proteomes" id="UP000265020">
    <property type="component" value="Unassembled WGS sequence"/>
</dbReference>
<reference evidence="3" key="1">
    <citation type="submission" date="2025-08" db="UniProtKB">
        <authorList>
            <consortium name="Ensembl"/>
        </authorList>
    </citation>
    <scope>IDENTIFICATION</scope>
</reference>
<keyword evidence="4" id="KW-1185">Reference proteome</keyword>
<dbReference type="InterPro" id="IPR001304">
    <property type="entry name" value="C-type_lectin-like"/>
</dbReference>
<dbReference type="GeneTree" id="ENSGT01150000287644"/>
<dbReference type="SUPFAM" id="SSF56436">
    <property type="entry name" value="C-type lectin-like"/>
    <property type="match status" value="1"/>
</dbReference>